<protein>
    <submittedName>
        <fullName evidence="2">Uncharacterized protein</fullName>
    </submittedName>
</protein>
<reference evidence="2 3" key="1">
    <citation type="submission" date="2015-01" db="EMBL/GenBank/DDBJ databases">
        <title>The Genome Sequence of Cryptococcus gattii EJB2.</title>
        <authorList>
            <consortium name="The Broad Institute Genomics Platform"/>
            <person name="Cuomo C."/>
            <person name="Litvintseva A."/>
            <person name="Chen Y."/>
            <person name="Heitman J."/>
            <person name="Sun S."/>
            <person name="Springer D."/>
            <person name="Dromer F."/>
            <person name="Young S."/>
            <person name="Zeng Q."/>
            <person name="Gargeya S."/>
            <person name="Abouelleil A."/>
            <person name="Alvarado L."/>
            <person name="Chapman S.B."/>
            <person name="Gainer-Dewar J."/>
            <person name="Goldberg J."/>
            <person name="Griggs A."/>
            <person name="Gujja S."/>
            <person name="Hansen M."/>
            <person name="Howarth C."/>
            <person name="Imamovic A."/>
            <person name="Larimer J."/>
            <person name="Murphy C."/>
            <person name="Naylor J."/>
            <person name="Pearson M."/>
            <person name="Priest M."/>
            <person name="Roberts A."/>
            <person name="Saif S."/>
            <person name="Shea T."/>
            <person name="Sykes S."/>
            <person name="Wortman J."/>
            <person name="Nusbaum C."/>
            <person name="Birren B."/>
        </authorList>
    </citation>
    <scope>NUCLEOTIDE SEQUENCE [LARGE SCALE GENOMIC DNA]</scope>
    <source>
        <strain evidence="2 3">EJB2</strain>
    </source>
</reference>
<name>A0ABR5BN23_9TREE</name>
<evidence type="ECO:0000313" key="3">
    <source>
        <dbReference type="Proteomes" id="UP000054272"/>
    </source>
</evidence>
<keyword evidence="3" id="KW-1185">Reference proteome</keyword>
<sequence>MPPEVYQDPVLAAHLILQAHVQNRFIETPVADDVLSSLNEYIFHLSSVIPGQSMTRNCDAVRSFITAVHEAQAQDFYKDLLEGQSSLPGERGARGTTGPAGSQDSRTPSGAPAPLGITKEEILVLFKEFMQEIKTMLDDSHAALKMDIEKFRKEIKKAPIIQDALWYEYYHDEVPEGGPFGEAGVVLTDRQLREAILLRLIPYVLRDGVLSD</sequence>
<evidence type="ECO:0000313" key="2">
    <source>
        <dbReference type="EMBL" id="KIR77054.1"/>
    </source>
</evidence>
<gene>
    <name evidence="2" type="ORF">I306_05992</name>
</gene>
<proteinExistence type="predicted"/>
<feature type="region of interest" description="Disordered" evidence="1">
    <location>
        <begin position="87"/>
        <end position="114"/>
    </location>
</feature>
<feature type="compositionally biased region" description="Polar residues" evidence="1">
    <location>
        <begin position="99"/>
        <end position="108"/>
    </location>
</feature>
<evidence type="ECO:0000256" key="1">
    <source>
        <dbReference type="SAM" id="MobiDB-lite"/>
    </source>
</evidence>
<dbReference type="EMBL" id="KN848765">
    <property type="protein sequence ID" value="KIR77054.1"/>
    <property type="molecule type" value="Genomic_DNA"/>
</dbReference>
<dbReference type="Proteomes" id="UP000054272">
    <property type="component" value="Unassembled WGS sequence"/>
</dbReference>
<organism evidence="2 3">
    <name type="scientific">Cryptococcus gattii EJB2</name>
    <dbReference type="NCBI Taxonomy" id="1296103"/>
    <lineage>
        <taxon>Eukaryota</taxon>
        <taxon>Fungi</taxon>
        <taxon>Dikarya</taxon>
        <taxon>Basidiomycota</taxon>
        <taxon>Agaricomycotina</taxon>
        <taxon>Tremellomycetes</taxon>
        <taxon>Tremellales</taxon>
        <taxon>Cryptococcaceae</taxon>
        <taxon>Cryptococcus</taxon>
        <taxon>Cryptococcus gattii species complex</taxon>
    </lineage>
</organism>
<accession>A0ABR5BN23</accession>